<dbReference type="GO" id="GO:0016874">
    <property type="term" value="F:ligase activity"/>
    <property type="evidence" value="ECO:0007669"/>
    <property type="project" value="UniProtKB-KW"/>
</dbReference>
<evidence type="ECO:0000313" key="8">
    <source>
        <dbReference type="Proteomes" id="UP001604335"/>
    </source>
</evidence>
<feature type="transmembrane region" description="Helical" evidence="5">
    <location>
        <begin position="367"/>
        <end position="386"/>
    </location>
</feature>
<comment type="caution">
    <text evidence="7">The sequence shown here is derived from an EMBL/GenBank/DDBJ whole genome shotgun (WGS) entry which is preliminary data.</text>
</comment>
<keyword evidence="3 5" id="KW-1133">Transmembrane helix</keyword>
<keyword evidence="2 5" id="KW-0812">Transmembrane</keyword>
<evidence type="ECO:0000256" key="3">
    <source>
        <dbReference type="ARBA" id="ARBA00022989"/>
    </source>
</evidence>
<protein>
    <submittedName>
        <fullName evidence="7">O-antigen ligase family protein</fullName>
    </submittedName>
</protein>
<keyword evidence="4 5" id="KW-0472">Membrane</keyword>
<dbReference type="Proteomes" id="UP001604335">
    <property type="component" value="Unassembled WGS sequence"/>
</dbReference>
<comment type="subcellular location">
    <subcellularLocation>
        <location evidence="1">Membrane</location>
        <topology evidence="1">Multi-pass membrane protein</topology>
    </subcellularLocation>
</comment>
<dbReference type="Pfam" id="PF04932">
    <property type="entry name" value="Wzy_C"/>
    <property type="match status" value="1"/>
</dbReference>
<evidence type="ECO:0000313" key="7">
    <source>
        <dbReference type="EMBL" id="MFG3816884.1"/>
    </source>
</evidence>
<accession>A0ABW7C6S1</accession>
<name>A0ABW7C6S1_9CYAN</name>
<evidence type="ECO:0000256" key="2">
    <source>
        <dbReference type="ARBA" id="ARBA00022692"/>
    </source>
</evidence>
<dbReference type="EMBL" id="JAZAQF010000023">
    <property type="protein sequence ID" value="MFG3816884.1"/>
    <property type="molecule type" value="Genomic_DNA"/>
</dbReference>
<evidence type="ECO:0000256" key="5">
    <source>
        <dbReference type="SAM" id="Phobius"/>
    </source>
</evidence>
<reference evidence="8" key="1">
    <citation type="journal article" date="2024" name="Algal Res.">
        <title>Biochemical, toxicological and genomic investigation of a high-biomass producing Limnothrix strain isolated from Italian shallow drinking water reservoir.</title>
        <authorList>
            <person name="Simonazzi M."/>
            <person name="Shishido T.K."/>
            <person name="Delbaje E."/>
            <person name="Wahlsten M."/>
            <person name="Fewer D.P."/>
            <person name="Sivonen K."/>
            <person name="Pezzolesi L."/>
            <person name="Pistocchi R."/>
        </authorList>
    </citation>
    <scope>NUCLEOTIDE SEQUENCE [LARGE SCALE GENOMIC DNA]</scope>
    <source>
        <strain evidence="8">LRLZ20PSL1</strain>
    </source>
</reference>
<feature type="transmembrane region" description="Helical" evidence="5">
    <location>
        <begin position="69"/>
        <end position="87"/>
    </location>
</feature>
<dbReference type="PANTHER" id="PTHR37422:SF13">
    <property type="entry name" value="LIPOPOLYSACCHARIDE BIOSYNTHESIS PROTEIN PA4999-RELATED"/>
    <property type="match status" value="1"/>
</dbReference>
<evidence type="ECO:0000259" key="6">
    <source>
        <dbReference type="Pfam" id="PF04932"/>
    </source>
</evidence>
<feature type="transmembrane region" description="Helical" evidence="5">
    <location>
        <begin position="256"/>
        <end position="278"/>
    </location>
</feature>
<dbReference type="InterPro" id="IPR051533">
    <property type="entry name" value="WaaL-like"/>
</dbReference>
<feature type="domain" description="O-antigen ligase-related" evidence="6">
    <location>
        <begin position="226"/>
        <end position="371"/>
    </location>
</feature>
<gene>
    <name evidence="7" type="ORF">VPK24_04475</name>
</gene>
<feature type="transmembrane region" description="Helical" evidence="5">
    <location>
        <begin position="126"/>
        <end position="144"/>
    </location>
</feature>
<organism evidence="7 8">
    <name type="scientific">Limnothrix redekei LRLZ20PSL1</name>
    <dbReference type="NCBI Taxonomy" id="3112953"/>
    <lineage>
        <taxon>Bacteria</taxon>
        <taxon>Bacillati</taxon>
        <taxon>Cyanobacteriota</taxon>
        <taxon>Cyanophyceae</taxon>
        <taxon>Pseudanabaenales</taxon>
        <taxon>Pseudanabaenaceae</taxon>
        <taxon>Limnothrix</taxon>
    </lineage>
</organism>
<dbReference type="RefSeq" id="WP_393010919.1">
    <property type="nucleotide sequence ID" value="NZ_JAZAQF010000023.1"/>
</dbReference>
<proteinExistence type="predicted"/>
<feature type="transmembrane region" description="Helical" evidence="5">
    <location>
        <begin position="33"/>
        <end position="57"/>
    </location>
</feature>
<feature type="transmembrane region" description="Helical" evidence="5">
    <location>
        <begin position="398"/>
        <end position="414"/>
    </location>
</feature>
<keyword evidence="8" id="KW-1185">Reference proteome</keyword>
<keyword evidence="7" id="KW-0436">Ligase</keyword>
<dbReference type="PANTHER" id="PTHR37422">
    <property type="entry name" value="TEICHURONIC ACID BIOSYNTHESIS PROTEIN TUAE"/>
    <property type="match status" value="1"/>
</dbReference>
<evidence type="ECO:0000256" key="4">
    <source>
        <dbReference type="ARBA" id="ARBA00023136"/>
    </source>
</evidence>
<dbReference type="InterPro" id="IPR007016">
    <property type="entry name" value="O-antigen_ligase-rel_domated"/>
</dbReference>
<sequence>MGKLAALGRVWLWPTRSIVIDPALLGPWAGLWWGLLVLPLSPAMGAVAIGLGILATYWQRWNAIRRDRLVWAWGAIGLVMLLSLPGSPNLERAALGLANFLPFFWAFGAFSQLITHRSHLRPLAQAIVWGCLPAVGLGLGQLFGGWRGPVRIVPVIDWILAAGGNPPGRLSSAFEYANVTASYFGVALVLALGLLVMDGERWRQAQTHRSTHAALGWGVILGNGLSVLLLLGAIGLTDSRSGWALAAIDLLATGLYVGWFWLLALAGGAIALALGAAFGPEPAAGPLRAIVPKAIWGRLNDALYPDRPEATLRRSQWDFAWNLAAQRPWTGWGLGNFTGLYQQATGNWLGHPHNLALMLAMETGWPAALGLICLCGWIMTQFTRAIGRWSDRESQTRLAAWGLGFANLAAYHFLDVTLFDLRVNLLGWVLLAGMHGLLKA</sequence>
<feature type="transmembrane region" description="Helical" evidence="5">
    <location>
        <begin position="176"/>
        <end position="196"/>
    </location>
</feature>
<evidence type="ECO:0000256" key="1">
    <source>
        <dbReference type="ARBA" id="ARBA00004141"/>
    </source>
</evidence>
<feature type="transmembrane region" description="Helical" evidence="5">
    <location>
        <begin position="217"/>
        <end position="236"/>
    </location>
</feature>
<feature type="transmembrane region" description="Helical" evidence="5">
    <location>
        <begin position="93"/>
        <end position="114"/>
    </location>
</feature>